<reference evidence="3 4" key="1">
    <citation type="submission" date="2019-10" db="EMBL/GenBank/DDBJ databases">
        <authorList>
            <person name="Palmer J.M."/>
        </authorList>
    </citation>
    <scope>NUCLEOTIDE SEQUENCE [LARGE SCALE GENOMIC DNA]</scope>
    <source>
        <strain evidence="3 4">TWF696</strain>
    </source>
</reference>
<organism evidence="3 4">
    <name type="scientific">Orbilia brochopaga</name>
    <dbReference type="NCBI Taxonomy" id="3140254"/>
    <lineage>
        <taxon>Eukaryota</taxon>
        <taxon>Fungi</taxon>
        <taxon>Dikarya</taxon>
        <taxon>Ascomycota</taxon>
        <taxon>Pezizomycotina</taxon>
        <taxon>Orbiliomycetes</taxon>
        <taxon>Orbiliales</taxon>
        <taxon>Orbiliaceae</taxon>
        <taxon>Orbilia</taxon>
    </lineage>
</organism>
<keyword evidence="4" id="KW-1185">Reference proteome</keyword>
<keyword evidence="2" id="KW-0472">Membrane</keyword>
<feature type="region of interest" description="Disordered" evidence="1">
    <location>
        <begin position="25"/>
        <end position="60"/>
    </location>
</feature>
<dbReference type="AlphaFoldDB" id="A0AAV9UG31"/>
<gene>
    <name evidence="3" type="ORF">TWF696_008942</name>
</gene>
<accession>A0AAV9UG31</accession>
<protein>
    <submittedName>
        <fullName evidence="3">Uncharacterized protein</fullName>
    </submittedName>
</protein>
<keyword evidence="2" id="KW-0812">Transmembrane</keyword>
<feature type="transmembrane region" description="Helical" evidence="2">
    <location>
        <begin position="111"/>
        <end position="133"/>
    </location>
</feature>
<keyword evidence="2" id="KW-1133">Transmembrane helix</keyword>
<dbReference type="EMBL" id="JAVHNQ010000008">
    <property type="protein sequence ID" value="KAK6340617.1"/>
    <property type="molecule type" value="Genomic_DNA"/>
</dbReference>
<evidence type="ECO:0000256" key="2">
    <source>
        <dbReference type="SAM" id="Phobius"/>
    </source>
</evidence>
<evidence type="ECO:0000256" key="1">
    <source>
        <dbReference type="SAM" id="MobiDB-lite"/>
    </source>
</evidence>
<evidence type="ECO:0000313" key="3">
    <source>
        <dbReference type="EMBL" id="KAK6340617.1"/>
    </source>
</evidence>
<evidence type="ECO:0000313" key="4">
    <source>
        <dbReference type="Proteomes" id="UP001375240"/>
    </source>
</evidence>
<feature type="transmembrane region" description="Helical" evidence="2">
    <location>
        <begin position="145"/>
        <end position="170"/>
    </location>
</feature>
<proteinExistence type="predicted"/>
<sequence>MAHAGPSQVPETIIAIQSPPLPAIVAPRSPSPLGSPSAPLLASRSPAQTQTSPSLAGSAASEVDASDELNTINIHIQINVPKSLALPCFRRSWYKQCGTERCVPERRRGHFLAAILGVFYISFLICGAVAWSLRNEYDLYSLGSHAPLVIATFSPLLDCFVMVSSILVIRRHSDGDKPSARYAVLFLMNFALFILHLVILIIAARWLTGWQNAWYYYNQVEKSKTVAGLILYSMSTMIFFKLVLALVIITKAGLRRILSSSVARIPLAVYEEYRYQTLTRDLDADARQIESARPSVESEQAGQIYLS</sequence>
<dbReference type="Proteomes" id="UP001375240">
    <property type="component" value="Unassembled WGS sequence"/>
</dbReference>
<comment type="caution">
    <text evidence="3">The sequence shown here is derived from an EMBL/GenBank/DDBJ whole genome shotgun (WGS) entry which is preliminary data.</text>
</comment>
<feature type="transmembrane region" description="Helical" evidence="2">
    <location>
        <begin position="182"/>
        <end position="206"/>
    </location>
</feature>
<feature type="compositionally biased region" description="Low complexity" evidence="1">
    <location>
        <begin position="26"/>
        <end position="47"/>
    </location>
</feature>
<name>A0AAV9UG31_9PEZI</name>
<feature type="transmembrane region" description="Helical" evidence="2">
    <location>
        <begin position="226"/>
        <end position="249"/>
    </location>
</feature>